<comment type="caution">
    <text evidence="2">The sequence shown here is derived from an EMBL/GenBank/DDBJ whole genome shotgun (WGS) entry which is preliminary data.</text>
</comment>
<accession>A0A8J7CW35</accession>
<reference evidence="2" key="1">
    <citation type="submission" date="2020-09" db="EMBL/GenBank/DDBJ databases">
        <title>A novel bacterium of genus Mangrovicoccus, isolated from South China Sea.</title>
        <authorList>
            <person name="Huang H."/>
            <person name="Mo K."/>
            <person name="Hu Y."/>
        </authorList>
    </citation>
    <scope>NUCLEOTIDE SEQUENCE</scope>
    <source>
        <strain evidence="2">HB182678</strain>
    </source>
</reference>
<gene>
    <name evidence="2" type="ORF">ICN82_03535</name>
</gene>
<dbReference type="AlphaFoldDB" id="A0A8J7CW35"/>
<sequence>MTTAPLTRAQMRADIAAQLGIDPEEIGGGDSLLDLGLDSVRLLKLVTAWEAALPGLDYTRFVEVETLDEWWDIVAETQARA</sequence>
<protein>
    <submittedName>
        <fullName evidence="2">Phosphopantetheine-binding protein</fullName>
    </submittedName>
</protein>
<dbReference type="EMBL" id="JACVXA010000007">
    <property type="protein sequence ID" value="MBE3637272.1"/>
    <property type="molecule type" value="Genomic_DNA"/>
</dbReference>
<evidence type="ECO:0000259" key="1">
    <source>
        <dbReference type="PROSITE" id="PS50075"/>
    </source>
</evidence>
<organism evidence="2 3">
    <name type="scientific">Mangrovicoccus algicola</name>
    <dbReference type="NCBI Taxonomy" id="2771008"/>
    <lineage>
        <taxon>Bacteria</taxon>
        <taxon>Pseudomonadati</taxon>
        <taxon>Pseudomonadota</taxon>
        <taxon>Alphaproteobacteria</taxon>
        <taxon>Rhodobacterales</taxon>
        <taxon>Paracoccaceae</taxon>
        <taxon>Mangrovicoccus</taxon>
    </lineage>
</organism>
<feature type="domain" description="Carrier" evidence="1">
    <location>
        <begin position="5"/>
        <end position="81"/>
    </location>
</feature>
<dbReference type="RefSeq" id="WP_193179679.1">
    <property type="nucleotide sequence ID" value="NZ_JACVXA010000007.1"/>
</dbReference>
<dbReference type="InterPro" id="IPR009081">
    <property type="entry name" value="PP-bd_ACP"/>
</dbReference>
<evidence type="ECO:0000313" key="2">
    <source>
        <dbReference type="EMBL" id="MBE3637272.1"/>
    </source>
</evidence>
<dbReference type="Gene3D" id="1.10.1200.10">
    <property type="entry name" value="ACP-like"/>
    <property type="match status" value="1"/>
</dbReference>
<evidence type="ECO:0000313" key="3">
    <source>
        <dbReference type="Proteomes" id="UP000609121"/>
    </source>
</evidence>
<name>A0A8J7CW35_9RHOB</name>
<dbReference type="InterPro" id="IPR036736">
    <property type="entry name" value="ACP-like_sf"/>
</dbReference>
<keyword evidence="3" id="KW-1185">Reference proteome</keyword>
<dbReference type="Proteomes" id="UP000609121">
    <property type="component" value="Unassembled WGS sequence"/>
</dbReference>
<proteinExistence type="predicted"/>
<dbReference type="SUPFAM" id="SSF47336">
    <property type="entry name" value="ACP-like"/>
    <property type="match status" value="1"/>
</dbReference>
<dbReference type="Pfam" id="PF00550">
    <property type="entry name" value="PP-binding"/>
    <property type="match status" value="1"/>
</dbReference>
<dbReference type="PROSITE" id="PS50075">
    <property type="entry name" value="CARRIER"/>
    <property type="match status" value="1"/>
</dbReference>